<organism evidence="5 6">
    <name type="scientific">Nitrolancea hollandica Lb</name>
    <dbReference type="NCBI Taxonomy" id="1129897"/>
    <lineage>
        <taxon>Bacteria</taxon>
        <taxon>Pseudomonadati</taxon>
        <taxon>Thermomicrobiota</taxon>
        <taxon>Thermomicrobia</taxon>
        <taxon>Sphaerobacterales</taxon>
        <taxon>Sphaerobacterineae</taxon>
        <taxon>Sphaerobacteraceae</taxon>
        <taxon>Nitrolancea</taxon>
    </lineage>
</organism>
<dbReference type="GO" id="GO:0016301">
    <property type="term" value="F:kinase activity"/>
    <property type="evidence" value="ECO:0007669"/>
    <property type="project" value="InterPro"/>
</dbReference>
<dbReference type="Gene3D" id="3.30.1490.20">
    <property type="entry name" value="ATP-grasp fold, A domain"/>
    <property type="match status" value="1"/>
</dbReference>
<dbReference type="SUPFAM" id="SSF56059">
    <property type="entry name" value="Glutathione synthetase ATP-binding domain-like"/>
    <property type="match status" value="1"/>
</dbReference>
<dbReference type="InterPro" id="IPR036637">
    <property type="entry name" value="Phosphohistidine_dom_sf"/>
</dbReference>
<dbReference type="FunFam" id="3.30.1490.20:FF:000010">
    <property type="entry name" value="Phosphoenolpyruvate synthase"/>
    <property type="match status" value="1"/>
</dbReference>
<accession>I4EEG6</accession>
<dbReference type="InterPro" id="IPR002192">
    <property type="entry name" value="PPDK_AMP/ATP-bd"/>
</dbReference>
<dbReference type="GO" id="GO:0005524">
    <property type="term" value="F:ATP binding"/>
    <property type="evidence" value="ECO:0007669"/>
    <property type="project" value="UniProtKB-KW"/>
</dbReference>
<dbReference type="InterPro" id="IPR051549">
    <property type="entry name" value="PEP_Utilizing_Enz"/>
</dbReference>
<dbReference type="Gene3D" id="3.30.470.20">
    <property type="entry name" value="ATP-grasp fold, B domain"/>
    <property type="match status" value="1"/>
</dbReference>
<keyword evidence="2" id="KW-0067">ATP-binding</keyword>
<reference evidence="5 6" key="1">
    <citation type="journal article" date="2012" name="ISME J.">
        <title>Nitrification expanded: discovery, physiology and genomics of a nitrite-oxidizing bacterium from the phylum Chloroflexi.</title>
        <authorList>
            <person name="Sorokin D.Y."/>
            <person name="Lucker S."/>
            <person name="Vejmelkova D."/>
            <person name="Kostrikina N.A."/>
            <person name="Kleerebezem R."/>
            <person name="Rijpstra W.I."/>
            <person name="Damste J.S."/>
            <person name="Le Paslier D."/>
            <person name="Muyzer G."/>
            <person name="Wagner M."/>
            <person name="van Loosdrecht M.C."/>
            <person name="Daims H."/>
        </authorList>
    </citation>
    <scope>NUCLEOTIDE SEQUENCE [LARGE SCALE GENOMIC DNA]</scope>
    <source>
        <strain evidence="6">none</strain>
    </source>
</reference>
<dbReference type="Gene3D" id="3.50.30.10">
    <property type="entry name" value="Phosphohistidine domain"/>
    <property type="match status" value="1"/>
</dbReference>
<dbReference type="SUPFAM" id="SSF52009">
    <property type="entry name" value="Phosphohistidine domain"/>
    <property type="match status" value="1"/>
</dbReference>
<evidence type="ECO:0000313" key="5">
    <source>
        <dbReference type="EMBL" id="CCF83078.1"/>
    </source>
</evidence>
<feature type="domain" description="PEP-utilising enzyme mobile" evidence="3">
    <location>
        <begin position="800"/>
        <end position="869"/>
    </location>
</feature>
<gene>
    <name evidence="5" type="ORF">NITHO_1830010</name>
</gene>
<keyword evidence="5" id="KW-0808">Transferase</keyword>
<evidence type="ECO:0000256" key="1">
    <source>
        <dbReference type="ARBA" id="ARBA00022741"/>
    </source>
</evidence>
<sequence>MIAVQSQMRAPLVLLLDSGEATLNRVGGKGASLVKLATAGLPVPAGFQLTTEAYRRFVAANNLQADIVDILSEVSANDTAGLEHAAAAIHTLFEQGTIPDSIVTAIDQAYLDLGKGDPAVAVRSSATAEDLPERSFAGQQETFLNVRGGEALLEAVRRCWASLWTTRAIGYRERMGIDQQAVAMGVVVQMMVPADVSGVLFTANPTTGDRTELVINASFGLGEAIVAGQVTPDTYVLDKATLRPKEIVLGAKQVMIVPDGQGTITQAVPETRRDEQSLPAPVLRELTALGLHVEQLFGGVPQDIEWAVASGRCWLLQSRPITNLPPEPPRGVRWEPPTPGSSWIRRQVAENMPEPLSPLFDELYLGEGLDSMMDTVFADMNIPREIGTLIDRPIFATVNGYAYMRANVNLRWSVIPALVRTYVTMIPSLFRTAVPRWRDHALPSYLATIERWKQVDPANATDKQLLQGVRELAVADAAYWYACAMVIGAAKITDMLLDRFLAIAAPGRGLTSGLFLRSFPSKTLEAEAELEAIASRIRDSDTLRPLALSTPADHLREALASRPEGHEILEAIQEYLDRFGHQVYNLDFVEPTQGEDPLPVLINLKALIQQPKRDVRARREGLARERDRQVTKTARSFDPVRRYLFRRLVDWAQRFGPYREQALFYMGAGWPVLRRLALELGKRLTNAGSLEAPDDVFYLESAELEAAIAARAANHARPDLARLARERRELREARKRLHPPAAVPPSFRFKFGKLDASVFETQRRNPAGDATLSGFAVSPGQVTAPASVIRSPADFNKMVPGTILVCPTTTPAWTPLFAQARGLVTDIGGILAHGSIVAREYGIPAVMGTGNATQRIASGQQILVNGDAGTVTLVDQSGDGAILQETSV</sequence>
<dbReference type="Pfam" id="PF00391">
    <property type="entry name" value="PEP-utilizers"/>
    <property type="match status" value="1"/>
</dbReference>
<dbReference type="RefSeq" id="WP_008475818.1">
    <property type="nucleotide sequence ID" value="NZ_CAGS01000094.1"/>
</dbReference>
<dbReference type="PANTHER" id="PTHR43615">
    <property type="entry name" value="PHOSPHOENOLPYRUVATE SYNTHASE-RELATED"/>
    <property type="match status" value="1"/>
</dbReference>
<evidence type="ECO:0000259" key="4">
    <source>
        <dbReference type="Pfam" id="PF01326"/>
    </source>
</evidence>
<protein>
    <submittedName>
        <fullName evidence="5">Putative Phosphotransferase</fullName>
        <ecNumber evidence="5">2.7.-.-</ecNumber>
    </submittedName>
</protein>
<keyword evidence="1" id="KW-0547">Nucleotide-binding</keyword>
<dbReference type="Pfam" id="PF01326">
    <property type="entry name" value="PPDK_N"/>
    <property type="match status" value="1"/>
</dbReference>
<dbReference type="Proteomes" id="UP000004221">
    <property type="component" value="Unassembled WGS sequence"/>
</dbReference>
<evidence type="ECO:0000256" key="2">
    <source>
        <dbReference type="ARBA" id="ARBA00022840"/>
    </source>
</evidence>
<comment type="caution">
    <text evidence="5">The sequence shown here is derived from an EMBL/GenBank/DDBJ whole genome shotgun (WGS) entry which is preliminary data.</text>
</comment>
<evidence type="ECO:0000259" key="3">
    <source>
        <dbReference type="Pfam" id="PF00391"/>
    </source>
</evidence>
<dbReference type="InterPro" id="IPR013815">
    <property type="entry name" value="ATP_grasp_subdomain_1"/>
</dbReference>
<proteinExistence type="predicted"/>
<keyword evidence="6" id="KW-1185">Reference proteome</keyword>
<dbReference type="EC" id="2.7.-.-" evidence="5"/>
<dbReference type="InterPro" id="IPR008279">
    <property type="entry name" value="PEP-util_enz_mobile_dom"/>
</dbReference>
<dbReference type="PANTHER" id="PTHR43615:SF1">
    <property type="entry name" value="PPDK_N DOMAIN-CONTAINING PROTEIN"/>
    <property type="match status" value="1"/>
</dbReference>
<evidence type="ECO:0000313" key="6">
    <source>
        <dbReference type="Proteomes" id="UP000004221"/>
    </source>
</evidence>
<dbReference type="EMBL" id="CAGS01000094">
    <property type="protein sequence ID" value="CCF83078.1"/>
    <property type="molecule type" value="Genomic_DNA"/>
</dbReference>
<dbReference type="OrthoDB" id="9765468at2"/>
<feature type="domain" description="Pyruvate phosphate dikinase AMP/ATP-binding" evidence="4">
    <location>
        <begin position="24"/>
        <end position="325"/>
    </location>
</feature>
<dbReference type="AlphaFoldDB" id="I4EEG6"/>
<name>I4EEG6_9BACT</name>